<proteinExistence type="predicted"/>
<comment type="caution">
    <text evidence="1">The sequence shown here is derived from an EMBL/GenBank/DDBJ whole genome shotgun (WGS) entry which is preliminary data.</text>
</comment>
<organism evidence="1 2">
    <name type="scientific">Manihot esculenta</name>
    <name type="common">Cassava</name>
    <name type="synonym">Jatropha manihot</name>
    <dbReference type="NCBI Taxonomy" id="3983"/>
    <lineage>
        <taxon>Eukaryota</taxon>
        <taxon>Viridiplantae</taxon>
        <taxon>Streptophyta</taxon>
        <taxon>Embryophyta</taxon>
        <taxon>Tracheophyta</taxon>
        <taxon>Spermatophyta</taxon>
        <taxon>Magnoliopsida</taxon>
        <taxon>eudicotyledons</taxon>
        <taxon>Gunneridae</taxon>
        <taxon>Pentapetalae</taxon>
        <taxon>rosids</taxon>
        <taxon>fabids</taxon>
        <taxon>Malpighiales</taxon>
        <taxon>Euphorbiaceae</taxon>
        <taxon>Crotonoideae</taxon>
        <taxon>Manihoteae</taxon>
        <taxon>Manihot</taxon>
    </lineage>
</organism>
<name>A0A2C9V0R3_MANES</name>
<dbReference type="Gramene" id="Manes.11G120575.1.v8.1">
    <property type="protein sequence ID" value="Manes.11G120575.1.v8.1.CDS"/>
    <property type="gene ID" value="Manes.11G120575.v8.1"/>
</dbReference>
<gene>
    <name evidence="1" type="ORF">MANES_11G120575v8</name>
</gene>
<accession>A0A2C9V0R3</accession>
<dbReference type="Proteomes" id="UP000091857">
    <property type="component" value="Chromosome 11"/>
</dbReference>
<dbReference type="EMBL" id="CM004397">
    <property type="protein sequence ID" value="OAY37679.1"/>
    <property type="molecule type" value="Genomic_DNA"/>
</dbReference>
<sequence>MLYSGADCVYKPSELRPQIGQIIQVLKGTTELENIWRLSDNEIFLRDESSDSVHSN</sequence>
<evidence type="ECO:0000313" key="2">
    <source>
        <dbReference type="Proteomes" id="UP000091857"/>
    </source>
</evidence>
<keyword evidence="2" id="KW-1185">Reference proteome</keyword>
<evidence type="ECO:0000313" key="1">
    <source>
        <dbReference type="EMBL" id="OAY37679.1"/>
    </source>
</evidence>
<dbReference type="AlphaFoldDB" id="A0A2C9V0R3"/>
<reference evidence="2" key="1">
    <citation type="journal article" date="2016" name="Nat. Biotechnol.">
        <title>Sequencing wild and cultivated cassava and related species reveals extensive interspecific hybridization and genetic diversity.</title>
        <authorList>
            <person name="Bredeson J.V."/>
            <person name="Lyons J.B."/>
            <person name="Prochnik S.E."/>
            <person name="Wu G.A."/>
            <person name="Ha C.M."/>
            <person name="Edsinger-Gonzales E."/>
            <person name="Grimwood J."/>
            <person name="Schmutz J."/>
            <person name="Rabbi I.Y."/>
            <person name="Egesi C."/>
            <person name="Nauluvula P."/>
            <person name="Lebot V."/>
            <person name="Ndunguru J."/>
            <person name="Mkamilo G."/>
            <person name="Bart R.S."/>
            <person name="Setter T.L."/>
            <person name="Gleadow R.M."/>
            <person name="Kulakow P."/>
            <person name="Ferguson M.E."/>
            <person name="Rounsley S."/>
            <person name="Rokhsar D.S."/>
        </authorList>
    </citation>
    <scope>NUCLEOTIDE SEQUENCE [LARGE SCALE GENOMIC DNA]</scope>
    <source>
        <strain evidence="2">cv. AM560-2</strain>
    </source>
</reference>
<protein>
    <submittedName>
        <fullName evidence="1">Uncharacterized protein</fullName>
    </submittedName>
</protein>